<dbReference type="InterPro" id="IPR025166">
    <property type="entry name" value="Integrase_DNA_bind_dom"/>
</dbReference>
<dbReference type="Gene3D" id="3.30.160.390">
    <property type="entry name" value="Integrase, DNA-binding domain"/>
    <property type="match status" value="1"/>
</dbReference>
<dbReference type="PANTHER" id="PTHR30629">
    <property type="entry name" value="PROPHAGE INTEGRASE"/>
    <property type="match status" value="1"/>
</dbReference>
<evidence type="ECO:0000259" key="4">
    <source>
        <dbReference type="Pfam" id="PF13356"/>
    </source>
</evidence>
<dbReference type="Proteomes" id="UP001297600">
    <property type="component" value="Unassembled WGS sequence"/>
</dbReference>
<dbReference type="PANTHER" id="PTHR30629:SF2">
    <property type="entry name" value="PROPHAGE INTEGRASE INTS-RELATED"/>
    <property type="match status" value="1"/>
</dbReference>
<keyword evidence="3 5" id="KW-0238">DNA-binding</keyword>
<dbReference type="InterPro" id="IPR050808">
    <property type="entry name" value="Phage_Integrase"/>
</dbReference>
<evidence type="ECO:0000256" key="1">
    <source>
        <dbReference type="ARBA" id="ARBA00008857"/>
    </source>
</evidence>
<dbReference type="Pfam" id="PF13356">
    <property type="entry name" value="Arm-DNA-bind_3"/>
    <property type="match status" value="1"/>
</dbReference>
<comment type="caution">
    <text evidence="5">The sequence shown here is derived from an EMBL/GenBank/DDBJ whole genome shotgun (WGS) entry which is preliminary data.</text>
</comment>
<dbReference type="EMBL" id="JAKNCT010000006">
    <property type="protein sequence ID" value="MCG5031054.1"/>
    <property type="molecule type" value="Genomic_DNA"/>
</dbReference>
<name>A0ABS9MRV0_9BURK</name>
<feature type="domain" description="Integrase DNA-binding" evidence="4">
    <location>
        <begin position="3"/>
        <end position="59"/>
    </location>
</feature>
<dbReference type="Gene3D" id="1.10.150.130">
    <property type="match status" value="1"/>
</dbReference>
<keyword evidence="6" id="KW-1185">Reference proteome</keyword>
<protein>
    <submittedName>
        <fullName evidence="5">Arm DNA-binding domain-containing protein</fullName>
    </submittedName>
</protein>
<evidence type="ECO:0000256" key="2">
    <source>
        <dbReference type="ARBA" id="ARBA00022908"/>
    </source>
</evidence>
<evidence type="ECO:0000313" key="6">
    <source>
        <dbReference type="Proteomes" id="UP001297600"/>
    </source>
</evidence>
<sequence>MSKTGARSFRYNYLFAGRQETVTLGLYPVVTHAQAREKLLDAKRCLQEGKSPAREKKAAALRKKAEHSIADEINEWMDAAPMAESTRKARRYVVNRVILPVLAALHISKLTDQDIRRAIGPFIESAPATALTARDILRRSSEPAQHCLAQRESHSEALLYGIR</sequence>
<reference evidence="5 6" key="1">
    <citation type="submission" date="2022-02" db="EMBL/GenBank/DDBJ databases">
        <title>Mesosutterella porci, a novel member of the family Sutterellaceae from pig feces.</title>
        <authorList>
            <person name="Wylensek D."/>
            <person name="Clavel T."/>
        </authorList>
    </citation>
    <scope>NUCLEOTIDE SEQUENCE [LARGE SCALE GENOMIC DNA]</scope>
    <source>
        <strain evidence="6">oilRF-744-wt-GAM-9</strain>
    </source>
</reference>
<organism evidence="5 6">
    <name type="scientific">Mesosutterella porci</name>
    <dbReference type="NCBI Taxonomy" id="2915351"/>
    <lineage>
        <taxon>Bacteria</taxon>
        <taxon>Pseudomonadati</taxon>
        <taxon>Pseudomonadota</taxon>
        <taxon>Betaproteobacteria</taxon>
        <taxon>Burkholderiales</taxon>
        <taxon>Sutterellaceae</taxon>
        <taxon>Mesosutterella</taxon>
    </lineage>
</organism>
<evidence type="ECO:0000313" key="5">
    <source>
        <dbReference type="EMBL" id="MCG5031054.1"/>
    </source>
</evidence>
<evidence type="ECO:0000256" key="3">
    <source>
        <dbReference type="ARBA" id="ARBA00023125"/>
    </source>
</evidence>
<dbReference type="InterPro" id="IPR010998">
    <property type="entry name" value="Integrase_recombinase_N"/>
</dbReference>
<accession>A0ABS9MRV0</accession>
<dbReference type="GO" id="GO:0003677">
    <property type="term" value="F:DNA binding"/>
    <property type="evidence" value="ECO:0007669"/>
    <property type="project" value="UniProtKB-KW"/>
</dbReference>
<gene>
    <name evidence="5" type="ORF">MAF45_06285</name>
</gene>
<keyword evidence="2" id="KW-0229">DNA integration</keyword>
<dbReference type="InterPro" id="IPR038488">
    <property type="entry name" value="Integrase_DNA-bd_sf"/>
</dbReference>
<comment type="similarity">
    <text evidence="1">Belongs to the 'phage' integrase family.</text>
</comment>
<proteinExistence type="inferred from homology"/>